<keyword evidence="3" id="KW-0285">Flavoprotein</keyword>
<feature type="domain" description="ERV/ALR sulfhydryl oxidase" evidence="7">
    <location>
        <begin position="2"/>
        <end position="110"/>
    </location>
</feature>
<dbReference type="PROSITE" id="PS51324">
    <property type="entry name" value="ERV_ALR"/>
    <property type="match status" value="1"/>
</dbReference>
<evidence type="ECO:0000256" key="5">
    <source>
        <dbReference type="ARBA" id="ARBA00023002"/>
    </source>
</evidence>
<reference evidence="8" key="1">
    <citation type="journal article" date="2020" name="Nature">
        <title>Giant virus diversity and host interactions through global metagenomics.</title>
        <authorList>
            <person name="Schulz F."/>
            <person name="Roux S."/>
            <person name="Paez-Espino D."/>
            <person name="Jungbluth S."/>
            <person name="Walsh D.A."/>
            <person name="Denef V.J."/>
            <person name="McMahon K.D."/>
            <person name="Konstantinidis K.T."/>
            <person name="Eloe-Fadrosh E.A."/>
            <person name="Kyrpides N.C."/>
            <person name="Woyke T."/>
        </authorList>
    </citation>
    <scope>NUCLEOTIDE SEQUENCE</scope>
    <source>
        <strain evidence="8">GVMAG-S-1101165-84</strain>
    </source>
</reference>
<dbReference type="SUPFAM" id="SSF69000">
    <property type="entry name" value="FAD-dependent thiol oxidase"/>
    <property type="match status" value="1"/>
</dbReference>
<evidence type="ECO:0000256" key="1">
    <source>
        <dbReference type="ARBA" id="ARBA00001974"/>
    </source>
</evidence>
<keyword evidence="5" id="KW-0560">Oxidoreductase</keyword>
<evidence type="ECO:0000256" key="2">
    <source>
        <dbReference type="ARBA" id="ARBA00012512"/>
    </source>
</evidence>
<protein>
    <recommendedName>
        <fullName evidence="2">thiol oxidase</fullName>
        <ecNumber evidence="2">1.8.3.2</ecNumber>
    </recommendedName>
</protein>
<evidence type="ECO:0000313" key="8">
    <source>
        <dbReference type="EMBL" id="QHU11058.1"/>
    </source>
</evidence>
<dbReference type="GO" id="GO:0016972">
    <property type="term" value="F:thiol oxidase activity"/>
    <property type="evidence" value="ECO:0007669"/>
    <property type="project" value="UniProtKB-EC"/>
</dbReference>
<evidence type="ECO:0000256" key="3">
    <source>
        <dbReference type="ARBA" id="ARBA00022630"/>
    </source>
</evidence>
<proteinExistence type="predicted"/>
<organism evidence="8">
    <name type="scientific">viral metagenome</name>
    <dbReference type="NCBI Taxonomy" id="1070528"/>
    <lineage>
        <taxon>unclassified sequences</taxon>
        <taxon>metagenomes</taxon>
        <taxon>organismal metagenomes</taxon>
    </lineage>
</organism>
<evidence type="ECO:0000259" key="7">
    <source>
        <dbReference type="PROSITE" id="PS51324"/>
    </source>
</evidence>
<evidence type="ECO:0000256" key="4">
    <source>
        <dbReference type="ARBA" id="ARBA00022827"/>
    </source>
</evidence>
<sequence length="157" mass="18736">MQAPQLQVWGPALWSLFHALAEKAGQRPRIESEEKRLWRQFMLSLRAVIPCPACQKHYNDYIKIHSWTPVLEGEGWGSRIRHWFWEFHNAVRGTKSQPLEFEEEQLATAYTKTKADLVPFKQIWTEHMRRGLPLHLLTRDDMQRSLRFLEELILLIF</sequence>
<dbReference type="InterPro" id="IPR017905">
    <property type="entry name" value="ERV/ALR_sulphydryl_oxidase"/>
</dbReference>
<comment type="cofactor">
    <cofactor evidence="1">
        <name>FAD</name>
        <dbReference type="ChEBI" id="CHEBI:57692"/>
    </cofactor>
</comment>
<accession>A0A6C0K4A5</accession>
<evidence type="ECO:0000256" key="6">
    <source>
        <dbReference type="ARBA" id="ARBA00023157"/>
    </source>
</evidence>
<dbReference type="EC" id="1.8.3.2" evidence="2"/>
<name>A0A6C0K4A5_9ZZZZ</name>
<dbReference type="InterPro" id="IPR036774">
    <property type="entry name" value="ERV/ALR_sulphydryl_oxid_sf"/>
</dbReference>
<keyword evidence="6" id="KW-1015">Disulfide bond</keyword>
<dbReference type="EMBL" id="MN740778">
    <property type="protein sequence ID" value="QHU11058.1"/>
    <property type="molecule type" value="Genomic_DNA"/>
</dbReference>
<dbReference type="AlphaFoldDB" id="A0A6C0K4A5"/>
<dbReference type="Pfam" id="PF04777">
    <property type="entry name" value="Evr1_Alr"/>
    <property type="match status" value="1"/>
</dbReference>
<keyword evidence="4" id="KW-0274">FAD</keyword>
<dbReference type="Gene3D" id="1.20.120.310">
    <property type="entry name" value="ERV/ALR sulfhydryl oxidase domain"/>
    <property type="match status" value="1"/>
</dbReference>